<feature type="non-terminal residue" evidence="2">
    <location>
        <position position="1"/>
    </location>
</feature>
<dbReference type="AlphaFoldDB" id="A0A197JKG5"/>
<dbReference type="Proteomes" id="UP000078512">
    <property type="component" value="Unassembled WGS sequence"/>
</dbReference>
<organism evidence="2 3">
    <name type="scientific">Linnemannia elongata AG-77</name>
    <dbReference type="NCBI Taxonomy" id="1314771"/>
    <lineage>
        <taxon>Eukaryota</taxon>
        <taxon>Fungi</taxon>
        <taxon>Fungi incertae sedis</taxon>
        <taxon>Mucoromycota</taxon>
        <taxon>Mortierellomycotina</taxon>
        <taxon>Mortierellomycetes</taxon>
        <taxon>Mortierellales</taxon>
        <taxon>Mortierellaceae</taxon>
        <taxon>Linnemannia</taxon>
    </lineage>
</organism>
<feature type="transmembrane region" description="Helical" evidence="1">
    <location>
        <begin position="562"/>
        <end position="584"/>
    </location>
</feature>
<dbReference type="OrthoDB" id="2425671at2759"/>
<reference evidence="2 3" key="1">
    <citation type="submission" date="2016-05" db="EMBL/GenBank/DDBJ databases">
        <title>Genome sequencing reveals origins of a unique bacterial endosymbiosis in the earliest lineages of terrestrial Fungi.</title>
        <authorList>
            <consortium name="DOE Joint Genome Institute"/>
            <person name="Uehling J."/>
            <person name="Gryganskyi A."/>
            <person name="Hameed K."/>
            <person name="Tschaplinski T."/>
            <person name="Misztal P."/>
            <person name="Wu S."/>
            <person name="Desiro A."/>
            <person name="Vande Pol N."/>
            <person name="Du Z.-Y."/>
            <person name="Zienkiewicz A."/>
            <person name="Zienkiewicz K."/>
            <person name="Morin E."/>
            <person name="Tisserant E."/>
            <person name="Splivallo R."/>
            <person name="Hainaut M."/>
            <person name="Henrissat B."/>
            <person name="Ohm R."/>
            <person name="Kuo A."/>
            <person name="Yan J."/>
            <person name="Lipzen A."/>
            <person name="Nolan M."/>
            <person name="Labutti K."/>
            <person name="Barry K."/>
            <person name="Goldstein A."/>
            <person name="Labbe J."/>
            <person name="Schadt C."/>
            <person name="Tuskan G."/>
            <person name="Grigoriev I."/>
            <person name="Martin F."/>
            <person name="Vilgalys R."/>
            <person name="Bonito G."/>
        </authorList>
    </citation>
    <scope>NUCLEOTIDE SEQUENCE [LARGE SCALE GENOMIC DNA]</scope>
    <source>
        <strain evidence="2 3">AG-77</strain>
    </source>
</reference>
<keyword evidence="3" id="KW-1185">Reference proteome</keyword>
<sequence>FFFSIPLSSTLPPLVRLPSFHKRGYLLYVRLDLFSLVSSIPSRYDLPSPFILFLRVIPLPILFTSMALYFITFQFTGFIGLLGTILNALYFFALGLLLNIIIQRTRGNDLRLRIAGSSSFFSLWSELRAADGEFEHTDRSLIMAGILFLVLAGNAIPFIVNTGIKATTLGVVRYPAASWRFSHSAEMGSNNPGHIIQSRLNSTDLLTAVYLYIAERSAFWSYTGADFRVLSEATPVAVIGVNTNYDSALPIANPVPGTVSLTRLLYMFSKNDTPSCDQTSPSCDLTSMRTTLAPWADLSYLFDPPWKVIYNNHEGKPITVANVSSPVGTGNAFRDTYIAERPTTRIAGYTEANGISAMVAITTASFQTKFSSDYRYGLILFLEGAMGTIQSEEPLYTSIYSALNASVASQPQNRTAASNNVTLVYNTPSATSDNSTHISCVLYEANVLQPDRPNRVQNMVSCREFHISARSNTGATPAVGDGNNYDVKQDYSMLLIYNATSPSQTALGFGDNTIRAENVTKVAMQTADLLTNLTERMYPFMANFTGIAQPWEYKEGISVEQWSLVFVGALVGVVLIMVAAEWFLVEDIWRADVLTLIENTTKTYPSRKRWEKRYAEWTILQESGSYQIRLRGAPIRLEEERRFV</sequence>
<keyword evidence="1" id="KW-1133">Transmembrane helix</keyword>
<evidence type="ECO:0000313" key="3">
    <source>
        <dbReference type="Proteomes" id="UP000078512"/>
    </source>
</evidence>
<feature type="transmembrane region" description="Helical" evidence="1">
    <location>
        <begin position="52"/>
        <end position="72"/>
    </location>
</feature>
<feature type="transmembrane region" description="Helical" evidence="1">
    <location>
        <begin position="78"/>
        <end position="102"/>
    </location>
</feature>
<protein>
    <submittedName>
        <fullName evidence="2">Uncharacterized protein</fullName>
    </submittedName>
</protein>
<evidence type="ECO:0000313" key="2">
    <source>
        <dbReference type="EMBL" id="OAQ24849.1"/>
    </source>
</evidence>
<accession>A0A197JKG5</accession>
<dbReference type="EMBL" id="KV442087">
    <property type="protein sequence ID" value="OAQ24849.1"/>
    <property type="molecule type" value="Genomic_DNA"/>
</dbReference>
<name>A0A197JKG5_9FUNG</name>
<keyword evidence="1" id="KW-0812">Transmembrane</keyword>
<keyword evidence="1" id="KW-0472">Membrane</keyword>
<proteinExistence type="predicted"/>
<feature type="transmembrane region" description="Helical" evidence="1">
    <location>
        <begin position="141"/>
        <end position="160"/>
    </location>
</feature>
<gene>
    <name evidence="2" type="ORF">K457DRAFT_1898689</name>
</gene>
<evidence type="ECO:0000256" key="1">
    <source>
        <dbReference type="SAM" id="Phobius"/>
    </source>
</evidence>